<feature type="chain" id="PRO_5030541498" description="SPOR domain-containing protein" evidence="1">
    <location>
        <begin position="21"/>
        <end position="130"/>
    </location>
</feature>
<dbReference type="RefSeq" id="WP_110846989.1">
    <property type="nucleotide sequence ID" value="NZ_WWCR01000001.1"/>
</dbReference>
<dbReference type="AlphaFoldDB" id="A0A7X4KFG7"/>
<organism evidence="2 3">
    <name type="scientific">Duganella margarita</name>
    <dbReference type="NCBI Taxonomy" id="2692170"/>
    <lineage>
        <taxon>Bacteria</taxon>
        <taxon>Pseudomonadati</taxon>
        <taxon>Pseudomonadota</taxon>
        <taxon>Betaproteobacteria</taxon>
        <taxon>Burkholderiales</taxon>
        <taxon>Oxalobacteraceae</taxon>
        <taxon>Telluria group</taxon>
        <taxon>Duganella</taxon>
    </lineage>
</organism>
<dbReference type="Proteomes" id="UP000469734">
    <property type="component" value="Unassembled WGS sequence"/>
</dbReference>
<evidence type="ECO:0008006" key="4">
    <source>
        <dbReference type="Google" id="ProtNLM"/>
    </source>
</evidence>
<evidence type="ECO:0000313" key="2">
    <source>
        <dbReference type="EMBL" id="MYM71062.1"/>
    </source>
</evidence>
<protein>
    <recommendedName>
        <fullName evidence="4">SPOR domain-containing protein</fullName>
    </recommendedName>
</protein>
<evidence type="ECO:0000313" key="3">
    <source>
        <dbReference type="Proteomes" id="UP000469734"/>
    </source>
</evidence>
<proteinExistence type="predicted"/>
<name>A0A7X4KFG7_9BURK</name>
<evidence type="ECO:0000256" key="1">
    <source>
        <dbReference type="SAM" id="SignalP"/>
    </source>
</evidence>
<accession>A0A7X4KFG7</accession>
<gene>
    <name evidence="2" type="ORF">GTP56_02490</name>
</gene>
<comment type="caution">
    <text evidence="2">The sequence shown here is derived from an EMBL/GenBank/DDBJ whole genome shotgun (WGS) entry which is preliminary data.</text>
</comment>
<reference evidence="2 3" key="1">
    <citation type="submission" date="2019-12" db="EMBL/GenBank/DDBJ databases">
        <title>Novel species isolated from a subtropical stream in China.</title>
        <authorList>
            <person name="Lu H."/>
        </authorList>
    </citation>
    <scope>NUCLEOTIDE SEQUENCE [LARGE SCALE GENOMIC DNA]</scope>
    <source>
        <strain evidence="2 3">FT134W</strain>
    </source>
</reference>
<sequence>MYRRIALALSATLLSAAAGAAAITVPSNLMLPEADRAARGYVESWIFSIELEGEELTGMNACRKILTERGFAPTLSKTASSALPALHFKISGQKEYAQASTEADDALAAVQQAKCKGTLSWTVTSKPARR</sequence>
<dbReference type="EMBL" id="WWCR01000001">
    <property type="protein sequence ID" value="MYM71062.1"/>
    <property type="molecule type" value="Genomic_DNA"/>
</dbReference>
<keyword evidence="1" id="KW-0732">Signal</keyword>
<feature type="signal peptide" evidence="1">
    <location>
        <begin position="1"/>
        <end position="20"/>
    </location>
</feature>